<dbReference type="OrthoDB" id="9156737at2"/>
<reference evidence="1 2" key="1">
    <citation type="submission" date="2019-12" db="EMBL/GenBank/DDBJ databases">
        <title>Microbes associate with the intestines of laboratory mice.</title>
        <authorList>
            <person name="Navarre W."/>
            <person name="Wong E."/>
        </authorList>
    </citation>
    <scope>NUCLEOTIDE SEQUENCE [LARGE SCALE GENOMIC DNA]</scope>
    <source>
        <strain evidence="1 2">NM82_D38</strain>
    </source>
</reference>
<dbReference type="EMBL" id="WSRP01000002">
    <property type="protein sequence ID" value="MVX55784.1"/>
    <property type="molecule type" value="Genomic_DNA"/>
</dbReference>
<dbReference type="AlphaFoldDB" id="A0A6L6YEG3"/>
<sequence length="73" mass="8457">MRSDVLRRDVVVEVIVQYPNGCENFATKMEAERYINANLEEEVPTAAWVEEINGKKKYDLQLIEENGEIRIAD</sequence>
<evidence type="ECO:0000313" key="1">
    <source>
        <dbReference type="EMBL" id="MVX55784.1"/>
    </source>
</evidence>
<keyword evidence="2" id="KW-1185">Reference proteome</keyword>
<protein>
    <submittedName>
        <fullName evidence="1">Uncharacterized protein</fullName>
    </submittedName>
</protein>
<dbReference type="Proteomes" id="UP000472580">
    <property type="component" value="Unassembled WGS sequence"/>
</dbReference>
<organism evidence="1 2">
    <name type="scientific">Parasutterella muris</name>
    <dbReference type="NCBI Taxonomy" id="2565572"/>
    <lineage>
        <taxon>Bacteria</taxon>
        <taxon>Pseudomonadati</taxon>
        <taxon>Pseudomonadota</taxon>
        <taxon>Betaproteobacteria</taxon>
        <taxon>Burkholderiales</taxon>
        <taxon>Sutterellaceae</taxon>
        <taxon>Parasutterella</taxon>
    </lineage>
</organism>
<name>A0A6L6YEG3_9BURK</name>
<comment type="caution">
    <text evidence="1">The sequence shown here is derived from an EMBL/GenBank/DDBJ whole genome shotgun (WGS) entry which is preliminary data.</text>
</comment>
<evidence type="ECO:0000313" key="2">
    <source>
        <dbReference type="Proteomes" id="UP000472580"/>
    </source>
</evidence>
<gene>
    <name evidence="1" type="ORF">E5987_01000</name>
</gene>
<proteinExistence type="predicted"/>
<accession>A0A6L6YEG3</accession>